<comment type="caution">
    <text evidence="2">The sequence shown here is derived from an EMBL/GenBank/DDBJ whole genome shotgun (WGS) entry which is preliminary data.</text>
</comment>
<protein>
    <submittedName>
        <fullName evidence="2">Uncharacterized protein</fullName>
    </submittedName>
</protein>
<name>A0ABR1DQT6_NECAM</name>
<keyword evidence="1" id="KW-1133">Transmembrane helix</keyword>
<dbReference type="Proteomes" id="UP001303046">
    <property type="component" value="Unassembled WGS sequence"/>
</dbReference>
<accession>A0ABR1DQT6</accession>
<evidence type="ECO:0000313" key="2">
    <source>
        <dbReference type="EMBL" id="KAK6752266.1"/>
    </source>
</evidence>
<gene>
    <name evidence="2" type="primary">Necator_chrIV.g16892</name>
    <name evidence="2" type="ORF">RB195_003594</name>
</gene>
<keyword evidence="3" id="KW-1185">Reference proteome</keyword>
<proteinExistence type="predicted"/>
<dbReference type="EMBL" id="JAVFWL010000004">
    <property type="protein sequence ID" value="KAK6752266.1"/>
    <property type="molecule type" value="Genomic_DNA"/>
</dbReference>
<keyword evidence="1" id="KW-0812">Transmembrane</keyword>
<evidence type="ECO:0000256" key="1">
    <source>
        <dbReference type="SAM" id="Phobius"/>
    </source>
</evidence>
<keyword evidence="1" id="KW-0472">Membrane</keyword>
<reference evidence="2 3" key="1">
    <citation type="submission" date="2023-08" db="EMBL/GenBank/DDBJ databases">
        <title>A Necator americanus chromosomal reference genome.</title>
        <authorList>
            <person name="Ilik V."/>
            <person name="Petrzelkova K.J."/>
            <person name="Pardy F."/>
            <person name="Fuh T."/>
            <person name="Niatou-Singa F.S."/>
            <person name="Gouil Q."/>
            <person name="Baker L."/>
            <person name="Ritchie M.E."/>
            <person name="Jex A.R."/>
            <person name="Gazzola D."/>
            <person name="Li H."/>
            <person name="Toshio Fujiwara R."/>
            <person name="Zhan B."/>
            <person name="Aroian R.V."/>
            <person name="Pafco B."/>
            <person name="Schwarz E.M."/>
        </authorList>
    </citation>
    <scope>NUCLEOTIDE SEQUENCE [LARGE SCALE GENOMIC DNA]</scope>
    <source>
        <strain evidence="2 3">Aroian</strain>
        <tissue evidence="2">Whole animal</tissue>
    </source>
</reference>
<feature type="transmembrane region" description="Helical" evidence="1">
    <location>
        <begin position="33"/>
        <end position="53"/>
    </location>
</feature>
<evidence type="ECO:0000313" key="3">
    <source>
        <dbReference type="Proteomes" id="UP001303046"/>
    </source>
</evidence>
<organism evidence="2 3">
    <name type="scientific">Necator americanus</name>
    <name type="common">Human hookworm</name>
    <dbReference type="NCBI Taxonomy" id="51031"/>
    <lineage>
        <taxon>Eukaryota</taxon>
        <taxon>Metazoa</taxon>
        <taxon>Ecdysozoa</taxon>
        <taxon>Nematoda</taxon>
        <taxon>Chromadorea</taxon>
        <taxon>Rhabditida</taxon>
        <taxon>Rhabditina</taxon>
        <taxon>Rhabditomorpha</taxon>
        <taxon>Strongyloidea</taxon>
        <taxon>Ancylostomatidae</taxon>
        <taxon>Bunostominae</taxon>
        <taxon>Necator</taxon>
    </lineage>
</organism>
<sequence length="98" mass="11370">MPNTVADQYSSVIYVFMKDIIEQFNQLTGDRKYTIYGCFLFMKIALAVLLICWQWHPKLARSSPTRIFDVDNVFMEEELPTSPVKATETLEQSQRKGS</sequence>